<proteinExistence type="inferred from homology"/>
<dbReference type="GO" id="GO:0050660">
    <property type="term" value="F:flavin adenine dinucleotide binding"/>
    <property type="evidence" value="ECO:0007669"/>
    <property type="project" value="InterPro"/>
</dbReference>
<dbReference type="InterPro" id="IPR013785">
    <property type="entry name" value="Aldolase_TIM"/>
</dbReference>
<evidence type="ECO:0000256" key="15">
    <source>
        <dbReference type="ARBA" id="ARBA00049447"/>
    </source>
</evidence>
<comment type="catalytic activity">
    <reaction evidence="12">
        <text>5,6-dihydrouridine(16) in tRNA + NADP(+) = uridine(16) in tRNA + NADPH + H(+)</text>
        <dbReference type="Rhea" id="RHEA:53376"/>
        <dbReference type="Rhea" id="RHEA-COMP:13543"/>
        <dbReference type="Rhea" id="RHEA-COMP:13544"/>
        <dbReference type="ChEBI" id="CHEBI:15378"/>
        <dbReference type="ChEBI" id="CHEBI:57783"/>
        <dbReference type="ChEBI" id="CHEBI:58349"/>
        <dbReference type="ChEBI" id="CHEBI:65315"/>
        <dbReference type="ChEBI" id="CHEBI:74443"/>
        <dbReference type="EC" id="1.3.1.88"/>
    </reaction>
    <physiologicalReaction direction="right-to-left" evidence="12">
        <dbReference type="Rhea" id="RHEA:53378"/>
    </physiologicalReaction>
</comment>
<dbReference type="InterPro" id="IPR035587">
    <property type="entry name" value="DUS-like_FMN-bd"/>
</dbReference>
<dbReference type="PANTHER" id="PTHR11082:SF5">
    <property type="entry name" value="TRNA-DIHYDROURIDINE(16_17) SYNTHASE [NAD(P)(+)]-LIKE"/>
    <property type="match status" value="1"/>
</dbReference>
<comment type="similarity">
    <text evidence="9">Belongs to the Dus family. Dus1 subfamily.</text>
</comment>
<dbReference type="Proteomes" id="UP000011185">
    <property type="component" value="Unassembled WGS sequence"/>
</dbReference>
<keyword evidence="7 18" id="KW-0560">Oxidoreductase</keyword>
<evidence type="ECO:0000256" key="16">
    <source>
        <dbReference type="ARBA" id="ARBA00049467"/>
    </source>
</evidence>
<dbReference type="EC" id="1.3.1.88" evidence="10"/>
<keyword evidence="19" id="KW-1185">Reference proteome</keyword>
<evidence type="ECO:0000256" key="10">
    <source>
        <dbReference type="ARBA" id="ARBA00038890"/>
    </source>
</evidence>
<dbReference type="HOGENOM" id="CLU_013299_5_0_1"/>
<dbReference type="CDD" id="cd02801">
    <property type="entry name" value="DUS_like_FMN"/>
    <property type="match status" value="1"/>
</dbReference>
<evidence type="ECO:0000256" key="13">
    <source>
        <dbReference type="ARBA" id="ARBA00048342"/>
    </source>
</evidence>
<keyword evidence="8" id="KW-0520">NAD</keyword>
<feature type="domain" description="DUS-like FMN-binding" evidence="17">
    <location>
        <begin position="13"/>
        <end position="281"/>
    </location>
</feature>
<keyword evidence="2" id="KW-0285">Flavoprotein</keyword>
<accession>L7JU94</accession>
<dbReference type="GO" id="GO:0006397">
    <property type="term" value="P:mRNA processing"/>
    <property type="evidence" value="ECO:0007669"/>
    <property type="project" value="UniProtKB-KW"/>
</dbReference>
<evidence type="ECO:0000259" key="17">
    <source>
        <dbReference type="Pfam" id="PF01207"/>
    </source>
</evidence>
<keyword evidence="3" id="KW-0288">FMN</keyword>
<dbReference type="OMA" id="NPCLFAN"/>
<dbReference type="GO" id="GO:0102262">
    <property type="term" value="F:tRNA-dihydrouridine16 synthase activity"/>
    <property type="evidence" value="ECO:0007669"/>
    <property type="project" value="RHEA"/>
</dbReference>
<dbReference type="STRING" id="72359.L7JU94"/>
<evidence type="ECO:0000313" key="19">
    <source>
        <dbReference type="Proteomes" id="UP000011185"/>
    </source>
</evidence>
<evidence type="ECO:0000256" key="3">
    <source>
        <dbReference type="ARBA" id="ARBA00022643"/>
    </source>
</evidence>
<comment type="catalytic activity">
    <reaction evidence="14">
        <text>5,6-dihydrouridine(16) in tRNA + NAD(+) = uridine(16) in tRNA + NADH + H(+)</text>
        <dbReference type="Rhea" id="RHEA:53380"/>
        <dbReference type="Rhea" id="RHEA-COMP:13543"/>
        <dbReference type="Rhea" id="RHEA-COMP:13544"/>
        <dbReference type="ChEBI" id="CHEBI:15378"/>
        <dbReference type="ChEBI" id="CHEBI:57540"/>
        <dbReference type="ChEBI" id="CHEBI:57945"/>
        <dbReference type="ChEBI" id="CHEBI:65315"/>
        <dbReference type="ChEBI" id="CHEBI:74443"/>
        <dbReference type="EC" id="1.3.1.88"/>
    </reaction>
    <physiologicalReaction direction="right-to-left" evidence="14">
        <dbReference type="Rhea" id="RHEA:53382"/>
    </physiologicalReaction>
</comment>
<dbReference type="InterPro" id="IPR018517">
    <property type="entry name" value="tRNA_hU_synthase_CS"/>
</dbReference>
<keyword evidence="5" id="KW-0819">tRNA processing</keyword>
<dbReference type="AlphaFoldDB" id="L7JU94"/>
<evidence type="ECO:0000313" key="18">
    <source>
        <dbReference type="EMBL" id="ELQ74875.1"/>
    </source>
</evidence>
<evidence type="ECO:0000256" key="1">
    <source>
        <dbReference type="ARBA" id="ARBA00001917"/>
    </source>
</evidence>
<comment type="catalytic activity">
    <reaction evidence="15">
        <text>a 5,6-dihydrouridine in mRNA + NADP(+) = a uridine in mRNA + NADPH + H(+)</text>
        <dbReference type="Rhea" id="RHEA:69855"/>
        <dbReference type="Rhea" id="RHEA-COMP:14658"/>
        <dbReference type="Rhea" id="RHEA-COMP:17789"/>
        <dbReference type="ChEBI" id="CHEBI:15378"/>
        <dbReference type="ChEBI" id="CHEBI:57783"/>
        <dbReference type="ChEBI" id="CHEBI:58349"/>
        <dbReference type="ChEBI" id="CHEBI:65315"/>
        <dbReference type="ChEBI" id="CHEBI:74443"/>
    </reaction>
    <physiologicalReaction direction="right-to-left" evidence="15">
        <dbReference type="Rhea" id="RHEA:69857"/>
    </physiologicalReaction>
</comment>
<reference evidence="18 19" key="1">
    <citation type="journal article" date="2012" name="PLoS Pathog.">
        <title>The genome of the obligate intracellular parasite Trachipleistophora hominis: new insights into microsporidian genome dynamics and reductive evolution.</title>
        <authorList>
            <person name="Heinz E."/>
            <person name="Williams T.A."/>
            <person name="Nakjang S."/>
            <person name="Noel C.J."/>
            <person name="Swan D.C."/>
            <person name="Goldberg A.V."/>
            <person name="Harris S.R."/>
            <person name="Weinmaier T."/>
            <person name="Markert S."/>
            <person name="Becher D."/>
            <person name="Bernhardt J."/>
            <person name="Dagan T."/>
            <person name="Hacker C."/>
            <person name="Lucocq J.M."/>
            <person name="Schweder T."/>
            <person name="Rattei T."/>
            <person name="Hall N."/>
            <person name="Hirt R.P."/>
            <person name="Embley T.M."/>
        </authorList>
    </citation>
    <scope>NUCLEOTIDE SEQUENCE [LARGE SCALE GENOMIC DNA]</scope>
</reference>
<dbReference type="Gene3D" id="3.20.20.70">
    <property type="entry name" value="Aldolase class I"/>
    <property type="match status" value="1"/>
</dbReference>
<dbReference type="SUPFAM" id="SSF51395">
    <property type="entry name" value="FMN-linked oxidoreductases"/>
    <property type="match status" value="1"/>
</dbReference>
<evidence type="ECO:0000256" key="7">
    <source>
        <dbReference type="ARBA" id="ARBA00023002"/>
    </source>
</evidence>
<evidence type="ECO:0000256" key="14">
    <source>
        <dbReference type="ARBA" id="ARBA00048934"/>
    </source>
</evidence>
<evidence type="ECO:0000256" key="2">
    <source>
        <dbReference type="ARBA" id="ARBA00022630"/>
    </source>
</evidence>
<dbReference type="GO" id="GO:0106414">
    <property type="term" value="F:mRNA dihydrouridine synthase activity"/>
    <property type="evidence" value="ECO:0007669"/>
    <property type="project" value="RHEA"/>
</dbReference>
<dbReference type="PANTHER" id="PTHR11082">
    <property type="entry name" value="TRNA-DIHYDROURIDINE SYNTHASE"/>
    <property type="match status" value="1"/>
</dbReference>
<dbReference type="PROSITE" id="PS01136">
    <property type="entry name" value="UPF0034"/>
    <property type="match status" value="1"/>
</dbReference>
<evidence type="ECO:0000256" key="11">
    <source>
        <dbReference type="ARBA" id="ARBA00047287"/>
    </source>
</evidence>
<dbReference type="VEuPathDB" id="MicrosporidiaDB:THOM_2182"/>
<evidence type="ECO:0000256" key="6">
    <source>
        <dbReference type="ARBA" id="ARBA00022857"/>
    </source>
</evidence>
<comment type="catalytic activity">
    <reaction evidence="16">
        <text>5,6-dihydrouridine(17) in tRNA + NADP(+) = uridine(17) in tRNA + NADPH + H(+)</text>
        <dbReference type="Rhea" id="RHEA:53368"/>
        <dbReference type="Rhea" id="RHEA-COMP:13541"/>
        <dbReference type="Rhea" id="RHEA-COMP:13542"/>
        <dbReference type="ChEBI" id="CHEBI:15378"/>
        <dbReference type="ChEBI" id="CHEBI:57783"/>
        <dbReference type="ChEBI" id="CHEBI:58349"/>
        <dbReference type="ChEBI" id="CHEBI:65315"/>
        <dbReference type="ChEBI" id="CHEBI:74443"/>
        <dbReference type="EC" id="1.3.1.88"/>
    </reaction>
    <physiologicalReaction direction="right-to-left" evidence="16">
        <dbReference type="Rhea" id="RHEA:53370"/>
    </physiologicalReaction>
</comment>
<dbReference type="GO" id="GO:0102263">
    <property type="term" value="F:tRNA-dihydrouridine17 synthase activity"/>
    <property type="evidence" value="ECO:0007669"/>
    <property type="project" value="RHEA"/>
</dbReference>
<organism evidence="18 19">
    <name type="scientific">Trachipleistophora hominis</name>
    <name type="common">Microsporidian parasite</name>
    <dbReference type="NCBI Taxonomy" id="72359"/>
    <lineage>
        <taxon>Eukaryota</taxon>
        <taxon>Fungi</taxon>
        <taxon>Fungi incertae sedis</taxon>
        <taxon>Microsporidia</taxon>
        <taxon>Pleistophoridae</taxon>
        <taxon>Trachipleistophora</taxon>
    </lineage>
</organism>
<evidence type="ECO:0000256" key="12">
    <source>
        <dbReference type="ARBA" id="ARBA00047652"/>
    </source>
</evidence>
<sequence>MDDLFKNRPLMVLAPMYKNCGLAYRTLSRKYGTDLCYTEMVHTQKFLQTKNKKRWLDDFVDSPLIVQICGNDPCVMRKAAEYFTGALAIDVNFGCPQLIAKRGNYGAYLQDDWQLTSEILKSLSSLEQPVTCKIRIFDDDKRTIDYVRMIEMSGCKMLAVHGRTREQRGQNTGLANWNTIKLVKEHLTIPVISNGNILCRRDVIDCLNFTKCDGVMVAETHLYNPLIFSDVKKSSFEVLREYFDLCGEATPIYEIKSHTYKILHKAFDQYDIYKCKIQKAGTFWEIRGIVDELERLCDCELKILKPRIRHMIKH</sequence>
<dbReference type="OrthoDB" id="272303at2759"/>
<comment type="catalytic activity">
    <reaction evidence="11">
        <text>5,6-dihydrouridine(17) in tRNA + NAD(+) = uridine(17) in tRNA + NADH + H(+)</text>
        <dbReference type="Rhea" id="RHEA:53372"/>
        <dbReference type="Rhea" id="RHEA-COMP:13541"/>
        <dbReference type="Rhea" id="RHEA-COMP:13542"/>
        <dbReference type="ChEBI" id="CHEBI:15378"/>
        <dbReference type="ChEBI" id="CHEBI:57540"/>
        <dbReference type="ChEBI" id="CHEBI:57945"/>
        <dbReference type="ChEBI" id="CHEBI:65315"/>
        <dbReference type="ChEBI" id="CHEBI:74443"/>
        <dbReference type="EC" id="1.3.1.88"/>
    </reaction>
    <physiologicalReaction direction="right-to-left" evidence="11">
        <dbReference type="Rhea" id="RHEA:53374"/>
    </physiologicalReaction>
</comment>
<protein>
    <recommendedName>
        <fullName evidence="10">tRNA-dihydrouridine(16/17) synthase [NAD(P)(+)]</fullName>
        <ecNumber evidence="10">1.3.1.88</ecNumber>
    </recommendedName>
</protein>
<keyword evidence="6" id="KW-0521">NADP</keyword>
<keyword evidence="4" id="KW-0507">mRNA processing</keyword>
<comment type="cofactor">
    <cofactor evidence="1">
        <name>FMN</name>
        <dbReference type="ChEBI" id="CHEBI:58210"/>
    </cofactor>
</comment>
<dbReference type="InParanoid" id="L7JU94"/>
<comment type="catalytic activity">
    <reaction evidence="13">
        <text>a 5,6-dihydrouridine in mRNA + NAD(+) = a uridine in mRNA + NADH + H(+)</text>
        <dbReference type="Rhea" id="RHEA:69851"/>
        <dbReference type="Rhea" id="RHEA-COMP:14658"/>
        <dbReference type="Rhea" id="RHEA-COMP:17789"/>
        <dbReference type="ChEBI" id="CHEBI:15378"/>
        <dbReference type="ChEBI" id="CHEBI:57540"/>
        <dbReference type="ChEBI" id="CHEBI:57945"/>
        <dbReference type="ChEBI" id="CHEBI:65315"/>
        <dbReference type="ChEBI" id="CHEBI:74443"/>
    </reaction>
    <physiologicalReaction direction="right-to-left" evidence="13">
        <dbReference type="Rhea" id="RHEA:69853"/>
    </physiologicalReaction>
</comment>
<dbReference type="EMBL" id="JH994010">
    <property type="protein sequence ID" value="ELQ74875.1"/>
    <property type="molecule type" value="Genomic_DNA"/>
</dbReference>
<evidence type="ECO:0000256" key="5">
    <source>
        <dbReference type="ARBA" id="ARBA00022694"/>
    </source>
</evidence>
<dbReference type="FunCoup" id="L7JU94">
    <property type="interactions" value="113"/>
</dbReference>
<evidence type="ECO:0000256" key="4">
    <source>
        <dbReference type="ARBA" id="ARBA00022664"/>
    </source>
</evidence>
<evidence type="ECO:0000256" key="8">
    <source>
        <dbReference type="ARBA" id="ARBA00023027"/>
    </source>
</evidence>
<name>L7JU94_TRAHO</name>
<dbReference type="Pfam" id="PF01207">
    <property type="entry name" value="Dus"/>
    <property type="match status" value="1"/>
</dbReference>
<gene>
    <name evidence="18" type="ORF">THOM_2182</name>
</gene>
<evidence type="ECO:0000256" key="9">
    <source>
        <dbReference type="ARBA" id="ARBA00038313"/>
    </source>
</evidence>